<protein>
    <submittedName>
        <fullName evidence="1">Uncharacterized protein</fullName>
    </submittedName>
</protein>
<evidence type="ECO:0000313" key="2">
    <source>
        <dbReference type="Proteomes" id="UP000093451"/>
    </source>
</evidence>
<comment type="caution">
    <text evidence="1">The sequence shown here is derived from an EMBL/GenBank/DDBJ whole genome shotgun (WGS) entry which is preliminary data.</text>
</comment>
<dbReference type="EMBL" id="LXKT01000027">
    <property type="protein sequence ID" value="OCJ33440.1"/>
    <property type="molecule type" value="Genomic_DNA"/>
</dbReference>
<name>A0AB36ECF8_AGRTU</name>
<dbReference type="AlphaFoldDB" id="A0AB36ECF8"/>
<sequence>MVDGELYDVGGREESTLDELLDHALVIDYSVKSTGTNQGKPYLDIPDRRLLNNIIAELYMISTLDAVAVSADDYVSNVWSVLQKTATPVNRNGKSQPWQDFLKGLLQDKIKYKRRNYNGKWRRYTNDISLDQLLHLENLFDLLESNSAFNGVDFVEGF</sequence>
<proteinExistence type="predicted"/>
<dbReference type="Proteomes" id="UP000093451">
    <property type="component" value="Unassembled WGS sequence"/>
</dbReference>
<accession>A0AB36ECF8</accession>
<evidence type="ECO:0000313" key="1">
    <source>
        <dbReference type="EMBL" id="OCJ33440.1"/>
    </source>
</evidence>
<organism evidence="1 2">
    <name type="scientific">Agrobacterium tumefaciens</name>
    <dbReference type="NCBI Taxonomy" id="358"/>
    <lineage>
        <taxon>Bacteria</taxon>
        <taxon>Pseudomonadati</taxon>
        <taxon>Pseudomonadota</taxon>
        <taxon>Alphaproteobacteria</taxon>
        <taxon>Hyphomicrobiales</taxon>
        <taxon>Rhizobiaceae</taxon>
        <taxon>Rhizobium/Agrobacterium group</taxon>
        <taxon>Agrobacterium</taxon>
        <taxon>Agrobacterium tumefaciens complex</taxon>
    </lineage>
</organism>
<gene>
    <name evidence="1" type="ORF">A6U91_18580</name>
</gene>
<reference evidence="1 2" key="1">
    <citation type="journal article" date="2016" name="PeerJ">
        <title>Gall-ID: tools for genotyping gall-causing phytopathogenic bacteria.</title>
        <authorList>
            <person name="Davis E.W.II."/>
            <person name="Weisberg A.J."/>
            <person name="Tabima J.F."/>
            <person name="Grunwald N.J."/>
            <person name="Chang J.H."/>
        </authorList>
    </citation>
    <scope>NUCLEOTIDE SEQUENCE [LARGE SCALE GENOMIC DNA]</scope>
    <source>
        <strain evidence="1 2">N2/73</strain>
    </source>
</reference>